<evidence type="ECO:0000256" key="3">
    <source>
        <dbReference type="ARBA" id="ARBA00022989"/>
    </source>
</evidence>
<dbReference type="KEGG" id="pfj:MYCFIDRAFT_83520"/>
<feature type="transmembrane region" description="Helical" evidence="6">
    <location>
        <begin position="267"/>
        <end position="288"/>
    </location>
</feature>
<gene>
    <name evidence="7" type="ORF">MYCFIDRAFT_83520</name>
</gene>
<keyword evidence="3 6" id="KW-1133">Transmembrane helix</keyword>
<evidence type="ECO:0000256" key="2">
    <source>
        <dbReference type="ARBA" id="ARBA00022692"/>
    </source>
</evidence>
<feature type="transmembrane region" description="Helical" evidence="6">
    <location>
        <begin position="294"/>
        <end position="317"/>
    </location>
</feature>
<dbReference type="VEuPathDB" id="FungiDB:MYCFIDRAFT_83520"/>
<feature type="compositionally biased region" description="Basic and acidic residues" evidence="5">
    <location>
        <begin position="81"/>
        <end position="95"/>
    </location>
</feature>
<dbReference type="HOGENOM" id="CLU_526894_0_0_1"/>
<dbReference type="AlphaFoldDB" id="M3AYJ7"/>
<evidence type="ECO:0000256" key="5">
    <source>
        <dbReference type="SAM" id="MobiDB-lite"/>
    </source>
</evidence>
<name>M3AYJ7_PSEFD</name>
<dbReference type="InterPro" id="IPR036259">
    <property type="entry name" value="MFS_trans_sf"/>
</dbReference>
<dbReference type="GeneID" id="19342062"/>
<dbReference type="OrthoDB" id="2428527at2759"/>
<keyword evidence="2 6" id="KW-0812">Transmembrane</keyword>
<dbReference type="PANTHER" id="PTHR42718:SF1">
    <property type="entry name" value="LOW AFFINITY AMMONIUM TRANSPORTER"/>
    <property type="match status" value="1"/>
</dbReference>
<feature type="compositionally biased region" description="Polar residues" evidence="5">
    <location>
        <begin position="100"/>
        <end position="109"/>
    </location>
</feature>
<dbReference type="SUPFAM" id="SSF103473">
    <property type="entry name" value="MFS general substrate transporter"/>
    <property type="match status" value="2"/>
</dbReference>
<keyword evidence="4 6" id="KW-0472">Membrane</keyword>
<proteinExistence type="predicted"/>
<feature type="region of interest" description="Disordered" evidence="5">
    <location>
        <begin position="41"/>
        <end position="203"/>
    </location>
</feature>
<feature type="transmembrane region" description="Helical" evidence="6">
    <location>
        <begin position="441"/>
        <end position="461"/>
    </location>
</feature>
<feature type="compositionally biased region" description="Basic and acidic residues" evidence="5">
    <location>
        <begin position="145"/>
        <end position="165"/>
    </location>
</feature>
<feature type="transmembrane region" description="Helical" evidence="6">
    <location>
        <begin position="338"/>
        <end position="359"/>
    </location>
</feature>
<dbReference type="RefSeq" id="XP_007927641.1">
    <property type="nucleotide sequence ID" value="XM_007929450.1"/>
</dbReference>
<protein>
    <recommendedName>
        <fullName evidence="9">Major facilitator superfamily (MFS) profile domain-containing protein</fullName>
    </recommendedName>
</protein>
<evidence type="ECO:0000313" key="8">
    <source>
        <dbReference type="Proteomes" id="UP000016932"/>
    </source>
</evidence>
<dbReference type="EMBL" id="KB446559">
    <property type="protein sequence ID" value="EME82238.1"/>
    <property type="molecule type" value="Genomic_DNA"/>
</dbReference>
<keyword evidence="8" id="KW-1185">Reference proteome</keyword>
<evidence type="ECO:0000313" key="7">
    <source>
        <dbReference type="EMBL" id="EME82238.1"/>
    </source>
</evidence>
<feature type="compositionally biased region" description="Basic and acidic residues" evidence="5">
    <location>
        <begin position="180"/>
        <end position="200"/>
    </location>
</feature>
<evidence type="ECO:0000256" key="1">
    <source>
        <dbReference type="ARBA" id="ARBA00004141"/>
    </source>
</evidence>
<feature type="compositionally biased region" description="Basic and acidic residues" evidence="5">
    <location>
        <begin position="115"/>
        <end position="128"/>
    </location>
</feature>
<dbReference type="PANTHER" id="PTHR42718">
    <property type="entry name" value="MAJOR FACILITATOR SUPERFAMILY MULTIDRUG TRANSPORTER MFSC"/>
    <property type="match status" value="1"/>
</dbReference>
<evidence type="ECO:0008006" key="9">
    <source>
        <dbReference type="Google" id="ProtNLM"/>
    </source>
</evidence>
<evidence type="ECO:0000256" key="4">
    <source>
        <dbReference type="ARBA" id="ARBA00023136"/>
    </source>
</evidence>
<comment type="subcellular location">
    <subcellularLocation>
        <location evidence="1">Membrane</location>
        <topology evidence="1">Multi-pass membrane protein</topology>
    </subcellularLocation>
</comment>
<feature type="compositionally biased region" description="Low complexity" evidence="5">
    <location>
        <begin position="48"/>
        <end position="60"/>
    </location>
</feature>
<accession>M3AYJ7</accession>
<sequence>MNSVLSRNLRGVYPDTETIGCILFCILHELVRWQNSASENSLRHHNDQPTSQPASSTATTKNRDDATCNDQRPVTTSAYSDPRRPANDPRTRDANDGAATVTSLATTEQEYLEYSDPRRPANDQRTRDDNDDAATVTSLAPTEQRYLEYSDPRRPANDQRTRDDNDGAATVTSLAPTEQRYLEYSDPRRPANDQRTRDDNDGAATVTSLATTEQMIAGLSWYSNHVLFVSARVFQGIGLATCLPNGLALLGELYGPGPRMRMAFADFGACAPGGRIVGSAMAGVFALAWWPWNFFSFAITLLVIAICYATPGFRIPVAADDCGCRGRSGYWSPAAQNASSMGHGDCALCALMTGSILIATVPPNQIYWAQIFVCTLVAPFGMDPSFPASVTMISDSVDKAHQGIAASLVDTIVGFAGTVEVHVNSDRGRSYADASYGYRSALYMGMGLAGLGIALAVVFLAKRCHDDSKKWRRHQNNAEDIEAQELVACQRPFSVHDSAMVPRNTVWTGAINTTLLR</sequence>
<reference evidence="7 8" key="1">
    <citation type="journal article" date="2012" name="PLoS Pathog.">
        <title>Diverse lifestyles and strategies of plant pathogenesis encoded in the genomes of eighteen Dothideomycetes fungi.</title>
        <authorList>
            <person name="Ohm R.A."/>
            <person name="Feau N."/>
            <person name="Henrissat B."/>
            <person name="Schoch C.L."/>
            <person name="Horwitz B.A."/>
            <person name="Barry K.W."/>
            <person name="Condon B.J."/>
            <person name="Copeland A.C."/>
            <person name="Dhillon B."/>
            <person name="Glaser F."/>
            <person name="Hesse C.N."/>
            <person name="Kosti I."/>
            <person name="LaButti K."/>
            <person name="Lindquist E.A."/>
            <person name="Lucas S."/>
            <person name="Salamov A.A."/>
            <person name="Bradshaw R.E."/>
            <person name="Ciuffetti L."/>
            <person name="Hamelin R.C."/>
            <person name="Kema G.H.J."/>
            <person name="Lawrence C."/>
            <person name="Scott J.A."/>
            <person name="Spatafora J.W."/>
            <person name="Turgeon B.G."/>
            <person name="de Wit P.J.G.M."/>
            <person name="Zhong S."/>
            <person name="Goodwin S.B."/>
            <person name="Grigoriev I.V."/>
        </authorList>
    </citation>
    <scope>NUCLEOTIDE SEQUENCE [LARGE SCALE GENOMIC DNA]</scope>
    <source>
        <strain evidence="7 8">CIRAD86</strain>
    </source>
</reference>
<dbReference type="Gene3D" id="1.20.1250.20">
    <property type="entry name" value="MFS general substrate transporter like domains"/>
    <property type="match status" value="2"/>
</dbReference>
<dbReference type="eggNOG" id="KOG0254">
    <property type="taxonomic scope" value="Eukaryota"/>
</dbReference>
<organism evidence="7 8">
    <name type="scientific">Pseudocercospora fijiensis (strain CIRAD86)</name>
    <name type="common">Black leaf streak disease fungus</name>
    <name type="synonym">Mycosphaerella fijiensis</name>
    <dbReference type="NCBI Taxonomy" id="383855"/>
    <lineage>
        <taxon>Eukaryota</taxon>
        <taxon>Fungi</taxon>
        <taxon>Dikarya</taxon>
        <taxon>Ascomycota</taxon>
        <taxon>Pezizomycotina</taxon>
        <taxon>Dothideomycetes</taxon>
        <taxon>Dothideomycetidae</taxon>
        <taxon>Mycosphaerellales</taxon>
        <taxon>Mycosphaerellaceae</taxon>
        <taxon>Pseudocercospora</taxon>
    </lineage>
</organism>
<dbReference type="GO" id="GO:0016020">
    <property type="term" value="C:membrane"/>
    <property type="evidence" value="ECO:0007669"/>
    <property type="project" value="UniProtKB-SubCell"/>
</dbReference>
<evidence type="ECO:0000256" key="6">
    <source>
        <dbReference type="SAM" id="Phobius"/>
    </source>
</evidence>
<feature type="compositionally biased region" description="Polar residues" evidence="5">
    <location>
        <begin position="68"/>
        <end position="79"/>
    </location>
</feature>
<dbReference type="Proteomes" id="UP000016932">
    <property type="component" value="Unassembled WGS sequence"/>
</dbReference>